<keyword evidence="3" id="KW-1185">Reference proteome</keyword>
<feature type="transmembrane region" description="Helical" evidence="1">
    <location>
        <begin position="12"/>
        <end position="34"/>
    </location>
</feature>
<dbReference type="Proteomes" id="UP000651010">
    <property type="component" value="Unassembled WGS sequence"/>
</dbReference>
<evidence type="ECO:0000313" key="3">
    <source>
        <dbReference type="Proteomes" id="UP000651010"/>
    </source>
</evidence>
<name>A0ABR9G7R1_9GAMM</name>
<sequence length="179" mass="18364">MSMIHLNRTRGYSLIEVLVALVIISIGVIGIAAMQATALSGTHTSQTESIAAIEARSLADAMLANPAFWDSGAAPTASVTIASSTSITGSTALTATTDCGAGSNCSASDLAAYDVQHWATEYFQQVPNAKNAVVACNTTTPPVCTIQLNWTQKASAAINGGTQSTATGTTVTYTLVNQF</sequence>
<reference evidence="2 3" key="1">
    <citation type="submission" date="2020-09" db="EMBL/GenBank/DDBJ databases">
        <title>Dyella sp. 7MK23 isolated from forest soil.</title>
        <authorList>
            <person name="Fu J."/>
        </authorList>
    </citation>
    <scope>NUCLEOTIDE SEQUENCE [LARGE SCALE GENOMIC DNA]</scope>
    <source>
        <strain evidence="2 3">7MK23</strain>
    </source>
</reference>
<dbReference type="Pfam" id="PF07963">
    <property type="entry name" value="N_methyl"/>
    <property type="match status" value="1"/>
</dbReference>
<proteinExistence type="predicted"/>
<gene>
    <name evidence="2" type="primary">pilV</name>
    <name evidence="2" type="ORF">IGX34_06705</name>
</gene>
<protein>
    <submittedName>
        <fullName evidence="2">Type IV pilus modification protein PilV</fullName>
    </submittedName>
</protein>
<dbReference type="InterPro" id="IPR013362">
    <property type="entry name" value="Pilus_4_PilV"/>
</dbReference>
<dbReference type="NCBIfam" id="TIGR02532">
    <property type="entry name" value="IV_pilin_GFxxxE"/>
    <property type="match status" value="1"/>
</dbReference>
<dbReference type="RefSeq" id="WP_192554909.1">
    <property type="nucleotide sequence ID" value="NZ_JACZZA010000002.1"/>
</dbReference>
<evidence type="ECO:0000256" key="1">
    <source>
        <dbReference type="SAM" id="Phobius"/>
    </source>
</evidence>
<keyword evidence="1" id="KW-0812">Transmembrane</keyword>
<accession>A0ABR9G7R1</accession>
<evidence type="ECO:0000313" key="2">
    <source>
        <dbReference type="EMBL" id="MBE1160071.1"/>
    </source>
</evidence>
<organism evidence="2 3">
    <name type="scientific">Dyella acidiphila</name>
    <dbReference type="NCBI Taxonomy" id="2775866"/>
    <lineage>
        <taxon>Bacteria</taxon>
        <taxon>Pseudomonadati</taxon>
        <taxon>Pseudomonadota</taxon>
        <taxon>Gammaproteobacteria</taxon>
        <taxon>Lysobacterales</taxon>
        <taxon>Rhodanobacteraceae</taxon>
        <taxon>Dyella</taxon>
    </lineage>
</organism>
<dbReference type="EMBL" id="JACZZA010000002">
    <property type="protein sequence ID" value="MBE1160071.1"/>
    <property type="molecule type" value="Genomic_DNA"/>
</dbReference>
<dbReference type="InterPro" id="IPR012902">
    <property type="entry name" value="N_methyl_site"/>
</dbReference>
<keyword evidence="1" id="KW-1133">Transmembrane helix</keyword>
<dbReference type="NCBIfam" id="TIGR02523">
    <property type="entry name" value="type_IV_pilV"/>
    <property type="match status" value="1"/>
</dbReference>
<keyword evidence="1" id="KW-0472">Membrane</keyword>
<comment type="caution">
    <text evidence="2">The sequence shown here is derived from an EMBL/GenBank/DDBJ whole genome shotgun (WGS) entry which is preliminary data.</text>
</comment>